<protein>
    <submittedName>
        <fullName evidence="1">Periplasmic component of the Tol biopolymer transport system</fullName>
    </submittedName>
</protein>
<dbReference type="InterPro" id="IPR011042">
    <property type="entry name" value="6-blade_b-propeller_TolB-like"/>
</dbReference>
<accession>A0A072NWN4</accession>
<sequence length="96" mass="10754">MLRIRKDGKEFETTTESFSWSPDGKWIAFRGGPSAETQGIYIIPTDGSGQIDHILNDGVADLDWSPKGDQIAFTTIGSPGRTELYIMDVPDRYRMK</sequence>
<dbReference type="RefSeq" id="WP_035196676.1">
    <property type="nucleotide sequence ID" value="NZ_JJRY01000013.1"/>
</dbReference>
<dbReference type="InterPro" id="IPR011659">
    <property type="entry name" value="WD40"/>
</dbReference>
<dbReference type="SUPFAM" id="SSF69304">
    <property type="entry name" value="Tricorn protease N-terminal domain"/>
    <property type="match status" value="1"/>
</dbReference>
<evidence type="ECO:0000313" key="1">
    <source>
        <dbReference type="EMBL" id="KEF37620.1"/>
    </source>
</evidence>
<name>A0A072NWN4_SCHAZ</name>
<comment type="caution">
    <text evidence="1">The sequence shown here is derived from an EMBL/GenBank/DDBJ whole genome shotgun (WGS) entry which is preliminary data.</text>
</comment>
<reference evidence="1 2" key="1">
    <citation type="submission" date="2014-04" db="EMBL/GenBank/DDBJ databases">
        <title>Draft genome sequence of Bacillus azotoformans MEV2011, a (co-) denitrifying strain unable to grow in the presence of oxygen.</title>
        <authorList>
            <person name="Nielsen M."/>
            <person name="Schreiber L."/>
            <person name="Finster K."/>
            <person name="Schramm A."/>
        </authorList>
    </citation>
    <scope>NUCLEOTIDE SEQUENCE [LARGE SCALE GENOMIC DNA]</scope>
    <source>
        <strain evidence="1 2">MEV2011</strain>
    </source>
</reference>
<proteinExistence type="predicted"/>
<evidence type="ECO:0000313" key="2">
    <source>
        <dbReference type="Proteomes" id="UP000027936"/>
    </source>
</evidence>
<gene>
    <name evidence="1" type="ORF">M670_03202</name>
</gene>
<dbReference type="OrthoDB" id="108903at2"/>
<organism evidence="1 2">
    <name type="scientific">Schinkia azotoformans MEV2011</name>
    <dbReference type="NCBI Taxonomy" id="1348973"/>
    <lineage>
        <taxon>Bacteria</taxon>
        <taxon>Bacillati</taxon>
        <taxon>Bacillota</taxon>
        <taxon>Bacilli</taxon>
        <taxon>Bacillales</taxon>
        <taxon>Bacillaceae</taxon>
        <taxon>Calidifontibacillus/Schinkia group</taxon>
        <taxon>Schinkia</taxon>
    </lineage>
</organism>
<dbReference type="Pfam" id="PF07676">
    <property type="entry name" value="PD40"/>
    <property type="match status" value="2"/>
</dbReference>
<dbReference type="AlphaFoldDB" id="A0A072NWN4"/>
<dbReference type="Proteomes" id="UP000027936">
    <property type="component" value="Unassembled WGS sequence"/>
</dbReference>
<dbReference type="PATRIC" id="fig|1348973.3.peg.3081"/>
<dbReference type="EMBL" id="JJRY01000013">
    <property type="protein sequence ID" value="KEF37620.1"/>
    <property type="molecule type" value="Genomic_DNA"/>
</dbReference>
<dbReference type="Gene3D" id="2.120.10.30">
    <property type="entry name" value="TolB, C-terminal domain"/>
    <property type="match status" value="1"/>
</dbReference>